<evidence type="ECO:0000256" key="7">
    <source>
        <dbReference type="ARBA" id="ARBA00023224"/>
    </source>
</evidence>
<evidence type="ECO:0000256" key="5">
    <source>
        <dbReference type="ARBA" id="ARBA00023136"/>
    </source>
</evidence>
<keyword evidence="4" id="KW-1133">Transmembrane helix</keyword>
<name>A0A8J6HU15_TENMO</name>
<proteinExistence type="inferred from homology"/>
<dbReference type="InterPro" id="IPR013604">
    <property type="entry name" value="7TM_chemorcpt"/>
</dbReference>
<reference evidence="10" key="1">
    <citation type="journal article" date="2020" name="J Insects Food Feed">
        <title>The yellow mealworm (Tenebrio molitor) genome: a resource for the emerging insects as food and feed industry.</title>
        <authorList>
            <person name="Eriksson T."/>
            <person name="Andere A."/>
            <person name="Kelstrup H."/>
            <person name="Emery V."/>
            <person name="Picard C."/>
        </authorList>
    </citation>
    <scope>NUCLEOTIDE SEQUENCE</scope>
    <source>
        <strain evidence="10">Stoneville</strain>
        <tissue evidence="10">Whole head</tissue>
    </source>
</reference>
<keyword evidence="5 8" id="KW-0472">Membrane</keyword>
<evidence type="ECO:0000256" key="9">
    <source>
        <dbReference type="SAM" id="MobiDB-lite"/>
    </source>
</evidence>
<evidence type="ECO:0000256" key="6">
    <source>
        <dbReference type="ARBA" id="ARBA00023170"/>
    </source>
</evidence>
<evidence type="ECO:0000256" key="1">
    <source>
        <dbReference type="ARBA" id="ARBA00004651"/>
    </source>
</evidence>
<evidence type="ECO:0000313" key="10">
    <source>
        <dbReference type="EMBL" id="KAH0820654.1"/>
    </source>
</evidence>
<comment type="caution">
    <text evidence="10">The sequence shown here is derived from an EMBL/GenBank/DDBJ whole genome shotgun (WGS) entry which is preliminary data.</text>
</comment>
<comment type="similarity">
    <text evidence="8">Belongs to the insect chemoreceptor superfamily. Gustatory receptor (GR) family.</text>
</comment>
<dbReference type="GO" id="GO:0030424">
    <property type="term" value="C:axon"/>
    <property type="evidence" value="ECO:0007669"/>
    <property type="project" value="TreeGrafter"/>
</dbReference>
<dbReference type="GO" id="GO:0050909">
    <property type="term" value="P:sensory perception of taste"/>
    <property type="evidence" value="ECO:0007669"/>
    <property type="project" value="InterPro"/>
</dbReference>
<keyword evidence="7 8" id="KW-0807">Transducer</keyword>
<protein>
    <recommendedName>
        <fullName evidence="8">Gustatory receptor</fullName>
    </recommendedName>
</protein>
<keyword evidence="11" id="KW-1185">Reference proteome</keyword>
<evidence type="ECO:0000313" key="11">
    <source>
        <dbReference type="Proteomes" id="UP000719412"/>
    </source>
</evidence>
<dbReference type="EMBL" id="JABDTM020011238">
    <property type="protein sequence ID" value="KAH0820654.1"/>
    <property type="molecule type" value="Genomic_DNA"/>
</dbReference>
<comment type="subcellular location">
    <subcellularLocation>
        <location evidence="1 8">Cell membrane</location>
        <topology evidence="1 8">Multi-pass membrane protein</topology>
    </subcellularLocation>
</comment>
<evidence type="ECO:0000256" key="2">
    <source>
        <dbReference type="ARBA" id="ARBA00022475"/>
    </source>
</evidence>
<keyword evidence="2 8" id="KW-1003">Cell membrane</keyword>
<dbReference type="GO" id="GO:0030425">
    <property type="term" value="C:dendrite"/>
    <property type="evidence" value="ECO:0007669"/>
    <property type="project" value="TreeGrafter"/>
</dbReference>
<dbReference type="GO" id="GO:0007635">
    <property type="term" value="P:chemosensory behavior"/>
    <property type="evidence" value="ECO:0007669"/>
    <property type="project" value="TreeGrafter"/>
</dbReference>
<dbReference type="GO" id="GO:0005886">
    <property type="term" value="C:plasma membrane"/>
    <property type="evidence" value="ECO:0007669"/>
    <property type="project" value="UniProtKB-SubCell"/>
</dbReference>
<evidence type="ECO:0000256" key="8">
    <source>
        <dbReference type="RuleBase" id="RU363108"/>
    </source>
</evidence>
<dbReference type="PANTHER" id="PTHR21143">
    <property type="entry name" value="INVERTEBRATE GUSTATORY RECEPTOR"/>
    <property type="match status" value="1"/>
</dbReference>
<accession>A0A8J6HU15</accession>
<dbReference type="GO" id="GO:0008049">
    <property type="term" value="P:male courtship behavior"/>
    <property type="evidence" value="ECO:0007669"/>
    <property type="project" value="TreeGrafter"/>
</dbReference>
<dbReference type="GO" id="GO:0043025">
    <property type="term" value="C:neuronal cell body"/>
    <property type="evidence" value="ECO:0007669"/>
    <property type="project" value="TreeGrafter"/>
</dbReference>
<keyword evidence="3" id="KW-0812">Transmembrane</keyword>
<dbReference type="GO" id="GO:0007165">
    <property type="term" value="P:signal transduction"/>
    <property type="evidence" value="ECO:0007669"/>
    <property type="project" value="UniProtKB-KW"/>
</dbReference>
<feature type="region of interest" description="Disordered" evidence="9">
    <location>
        <begin position="128"/>
        <end position="152"/>
    </location>
</feature>
<sequence>MFSGLQMLVYMQGIVVGAFNTFDTIIYTVIVMLWHCVITLSNIFLCDSVSSEVNKILSVAYSLDKHSLGDGRNDLTKFIDVVKDNFPTFSAARFFDINRSTIFGIFDATITFLIVMIQFESNRLRTTSSEVGTRRERTGIGRKQKREGARGDARTTDLHHILRRFWTDFSTFNIILQTPCSCNGTKIYTFLPFERVDHSWGQTLSTNTQPKLVSKFHDLNQFPLQITMFSSDSTHSKSFGGIDAFVLGALAKRLNFDPQRVETFEEELFGRKLSNGTAVGSLGDVVERKVGRVQQ</sequence>
<comment type="function">
    <text evidence="8">Gustatory receptor which mediates acceptance or avoidance behavior, depending on its substrates.</text>
</comment>
<dbReference type="Proteomes" id="UP000719412">
    <property type="component" value="Unassembled WGS sequence"/>
</dbReference>
<reference evidence="10" key="2">
    <citation type="submission" date="2021-08" db="EMBL/GenBank/DDBJ databases">
        <authorList>
            <person name="Eriksson T."/>
        </authorList>
    </citation>
    <scope>NUCLEOTIDE SEQUENCE</scope>
    <source>
        <strain evidence="10">Stoneville</strain>
        <tissue evidence="10">Whole head</tissue>
    </source>
</reference>
<keyword evidence="6 8" id="KW-0675">Receptor</keyword>
<organism evidence="10 11">
    <name type="scientific">Tenebrio molitor</name>
    <name type="common">Yellow mealworm beetle</name>
    <dbReference type="NCBI Taxonomy" id="7067"/>
    <lineage>
        <taxon>Eukaryota</taxon>
        <taxon>Metazoa</taxon>
        <taxon>Ecdysozoa</taxon>
        <taxon>Arthropoda</taxon>
        <taxon>Hexapoda</taxon>
        <taxon>Insecta</taxon>
        <taxon>Pterygota</taxon>
        <taxon>Neoptera</taxon>
        <taxon>Endopterygota</taxon>
        <taxon>Coleoptera</taxon>
        <taxon>Polyphaga</taxon>
        <taxon>Cucujiformia</taxon>
        <taxon>Tenebrionidae</taxon>
        <taxon>Tenebrio</taxon>
    </lineage>
</organism>
<dbReference type="PANTHER" id="PTHR21143:SF104">
    <property type="entry name" value="GUSTATORY RECEPTOR 8A-RELATED"/>
    <property type="match status" value="1"/>
</dbReference>
<evidence type="ECO:0000256" key="4">
    <source>
        <dbReference type="ARBA" id="ARBA00022989"/>
    </source>
</evidence>
<dbReference type="AlphaFoldDB" id="A0A8J6HU15"/>
<evidence type="ECO:0000256" key="3">
    <source>
        <dbReference type="ARBA" id="ARBA00022692"/>
    </source>
</evidence>
<dbReference type="Pfam" id="PF08395">
    <property type="entry name" value="7tm_7"/>
    <property type="match status" value="1"/>
</dbReference>
<gene>
    <name evidence="10" type="ORF">GEV33_002139</name>
</gene>